<dbReference type="InParanoid" id="A0A1X7VST6"/>
<feature type="domain" description="ISXO2-like transposase" evidence="1">
    <location>
        <begin position="168"/>
        <end position="307"/>
    </location>
</feature>
<dbReference type="eggNOG" id="ENOG502S2X3">
    <property type="taxonomic scope" value="Eukaryota"/>
</dbReference>
<dbReference type="AlphaFoldDB" id="A0A1X7VST6"/>
<dbReference type="Pfam" id="PF12762">
    <property type="entry name" value="DDE_Tnp_IS1595"/>
    <property type="match status" value="1"/>
</dbReference>
<dbReference type="InterPro" id="IPR024445">
    <property type="entry name" value="Tnp_ISXO2-like"/>
</dbReference>
<dbReference type="PANTHER" id="PTHR47163:SF2">
    <property type="entry name" value="SI:DKEY-17M8.2"/>
    <property type="match status" value="1"/>
</dbReference>
<accession>A0A1X7VST6</accession>
<protein>
    <recommendedName>
        <fullName evidence="1">ISXO2-like transposase domain-containing protein</fullName>
    </recommendedName>
</protein>
<evidence type="ECO:0000259" key="1">
    <source>
        <dbReference type="SMART" id="SM01126"/>
    </source>
</evidence>
<name>A0A1X7VST6_AMPQE</name>
<dbReference type="OrthoDB" id="10067637at2759"/>
<dbReference type="PANTHER" id="PTHR47163">
    <property type="entry name" value="DDE_TNP_IS1595 DOMAIN-CONTAINING PROTEIN"/>
    <property type="match status" value="1"/>
</dbReference>
<sequence>MPRNTNHMFNIIQNNLLKAATDAVLRHIINELKESDCYAIVADKALDMNNRFEKNERFVGFSNLHELDAHAIVGNISERLEVLGSRSVFHNVITGASVMSGKITGVQQRLKELAGNKCIYIFTVMHIVDKDVIRSYDKEVQISKKTGINWYNFIRDFCAQLFIDHRVEVGGLGIDVEIDESKFGQRKYNRGRFVEGHWVFGGTERYTVNTRDALTLVTYTWNSFLLKVDMRDALTLVPIVTSFITPGSVIYIDLWGAYNGMDRLLGLNYTHHTVNHSQHFVDLVTGAHTQSVESMWSQCKQMNYGFSTVPYIPA</sequence>
<evidence type="ECO:0000313" key="2">
    <source>
        <dbReference type="EnsemblMetazoa" id="Aqu2.1.43147_001"/>
    </source>
</evidence>
<dbReference type="EnsemblMetazoa" id="Aqu2.1.43147_001">
    <property type="protein sequence ID" value="Aqu2.1.43147_001"/>
    <property type="gene ID" value="Aqu2.1.43147"/>
</dbReference>
<dbReference type="SMART" id="SM01126">
    <property type="entry name" value="DDE_Tnp_IS1595"/>
    <property type="match status" value="1"/>
</dbReference>
<reference evidence="2" key="1">
    <citation type="submission" date="2017-05" db="UniProtKB">
        <authorList>
            <consortium name="EnsemblMetazoa"/>
        </authorList>
    </citation>
    <scope>IDENTIFICATION</scope>
</reference>
<organism evidence="2">
    <name type="scientific">Amphimedon queenslandica</name>
    <name type="common">Sponge</name>
    <dbReference type="NCBI Taxonomy" id="400682"/>
    <lineage>
        <taxon>Eukaryota</taxon>
        <taxon>Metazoa</taxon>
        <taxon>Porifera</taxon>
        <taxon>Demospongiae</taxon>
        <taxon>Heteroscleromorpha</taxon>
        <taxon>Haplosclerida</taxon>
        <taxon>Niphatidae</taxon>
        <taxon>Amphimedon</taxon>
    </lineage>
</organism>
<proteinExistence type="predicted"/>
<dbReference type="STRING" id="400682.A0A1X7VST6"/>
<dbReference type="InterPro" id="IPR053164">
    <property type="entry name" value="IS1016-like_transposase"/>
</dbReference>